<dbReference type="InterPro" id="IPR001478">
    <property type="entry name" value="PDZ"/>
</dbReference>
<dbReference type="Gene3D" id="2.30.42.10">
    <property type="match status" value="1"/>
</dbReference>
<dbReference type="PATRIC" id="fig|889378.3.peg.592"/>
<keyword evidence="4" id="KW-0720">Serine protease</keyword>
<dbReference type="GO" id="GO:0004252">
    <property type="term" value="F:serine-type endopeptidase activity"/>
    <property type="evidence" value="ECO:0007669"/>
    <property type="project" value="InterPro"/>
</dbReference>
<dbReference type="PANTHER" id="PTHR43343:SF3">
    <property type="entry name" value="PROTEASE DO-LIKE 8, CHLOROPLASTIC"/>
    <property type="match status" value="1"/>
</dbReference>
<dbReference type="InterPro" id="IPR001940">
    <property type="entry name" value="Peptidase_S1C"/>
</dbReference>
<dbReference type="InterPro" id="IPR009003">
    <property type="entry name" value="Peptidase_S1_PA"/>
</dbReference>
<dbReference type="PANTHER" id="PTHR43343">
    <property type="entry name" value="PEPTIDASE S12"/>
    <property type="match status" value="1"/>
</dbReference>
<dbReference type="Proteomes" id="UP000007383">
    <property type="component" value="Chromosome"/>
</dbReference>
<dbReference type="PRINTS" id="PR00834">
    <property type="entry name" value="PROTEASES2C"/>
</dbReference>
<keyword evidence="3" id="KW-0378">Hydrolase</keyword>
<evidence type="ECO:0000256" key="3">
    <source>
        <dbReference type="ARBA" id="ARBA00022801"/>
    </source>
</evidence>
<dbReference type="EMBL" id="CP003282">
    <property type="protein sequence ID" value="AFG36684.1"/>
    <property type="molecule type" value="Genomic_DNA"/>
</dbReference>
<evidence type="ECO:0000259" key="5">
    <source>
        <dbReference type="Pfam" id="PF13180"/>
    </source>
</evidence>
<evidence type="ECO:0000256" key="4">
    <source>
        <dbReference type="ARBA" id="ARBA00022825"/>
    </source>
</evidence>
<dbReference type="Gene3D" id="2.40.10.120">
    <property type="match status" value="1"/>
</dbReference>
<proteinExistence type="inferred from homology"/>
<dbReference type="HOGENOM" id="CLU_020120_2_0_12"/>
<dbReference type="Pfam" id="PF13180">
    <property type="entry name" value="PDZ_2"/>
    <property type="match status" value="1"/>
</dbReference>
<dbReference type="Pfam" id="PF13365">
    <property type="entry name" value="Trypsin_2"/>
    <property type="match status" value="1"/>
</dbReference>
<dbReference type="RefSeq" id="WP_014454681.1">
    <property type="nucleotide sequence ID" value="NC_017098.1"/>
</dbReference>
<dbReference type="OrthoDB" id="9758917at2"/>
<dbReference type="FunFam" id="2.40.10.10:FF:000001">
    <property type="entry name" value="Periplasmic serine protease DegS"/>
    <property type="match status" value="1"/>
</dbReference>
<gene>
    <name evidence="6" type="ordered locus">Spiaf_0583</name>
</gene>
<organism evidence="6 7">
    <name type="scientific">Spirochaeta africana (strain ATCC 700263 / DSM 8902 / Z-7692)</name>
    <dbReference type="NCBI Taxonomy" id="889378"/>
    <lineage>
        <taxon>Bacteria</taxon>
        <taxon>Pseudomonadati</taxon>
        <taxon>Spirochaetota</taxon>
        <taxon>Spirochaetia</taxon>
        <taxon>Spirochaetales</taxon>
        <taxon>Spirochaetaceae</taxon>
        <taxon>Spirochaeta</taxon>
    </lineage>
</organism>
<evidence type="ECO:0000313" key="7">
    <source>
        <dbReference type="Proteomes" id="UP000007383"/>
    </source>
</evidence>
<dbReference type="STRING" id="889378.Spiaf_0583"/>
<protein>
    <submittedName>
        <fullName evidence="6">Trypsin-like serine protease with C-terminal PDZ domain</fullName>
    </submittedName>
</protein>
<dbReference type="InterPro" id="IPR051201">
    <property type="entry name" value="Chloro_Bact_Ser_Proteases"/>
</dbReference>
<dbReference type="AlphaFoldDB" id="H9UGP1"/>
<comment type="similarity">
    <text evidence="1">Belongs to the peptidase S1C family.</text>
</comment>
<name>H9UGP1_SPIAZ</name>
<evidence type="ECO:0000313" key="6">
    <source>
        <dbReference type="EMBL" id="AFG36684.1"/>
    </source>
</evidence>
<accession>H9UGP1</accession>
<sequence>MRLYTENHIRLLAGVCVLAGMLLALAAGGIGAYLAGDRAAVAGPAGLEQSGVASGEGASATPDSLISSATTPPDSVLYADEAENIAIYERLNHGVVNITTETLSYTWFLEPVPREGSSGSGSIIDDRGYILTNHHVVKDAYRVFITLADGDQVMGEVVGVDPENDLAVLRFDPGSRELTVIPMGSSEDLRVGQRALAIGNPFALDRTLTVGIISGLGRPIRAQGNLVIRDMIQTDASINPGNSGGPLLDSRGRMIGINTAIFSQSGGSIGIGFAVPVATARRVVPDLIEYGVVRRGWIDIVPVQLFPQLVRAAGLPVQEGLLVNRVIAGGLAEAAGLRGGSGANAVRYGSSIIRLGGDIITEVDGIRIRSLANLYEALEDTSPGDTVEVVYVRGRREHRVQVELSERPEQFQWS</sequence>
<keyword evidence="7" id="KW-1185">Reference proteome</keyword>
<dbReference type="SUPFAM" id="SSF50494">
    <property type="entry name" value="Trypsin-like serine proteases"/>
    <property type="match status" value="1"/>
</dbReference>
<feature type="domain" description="PDZ" evidence="5">
    <location>
        <begin position="319"/>
        <end position="404"/>
    </location>
</feature>
<dbReference type="GO" id="GO:0006508">
    <property type="term" value="P:proteolysis"/>
    <property type="evidence" value="ECO:0007669"/>
    <property type="project" value="UniProtKB-KW"/>
</dbReference>
<evidence type="ECO:0000256" key="2">
    <source>
        <dbReference type="ARBA" id="ARBA00022670"/>
    </source>
</evidence>
<keyword evidence="2 6" id="KW-0645">Protease</keyword>
<dbReference type="InterPro" id="IPR036034">
    <property type="entry name" value="PDZ_sf"/>
</dbReference>
<reference evidence="7" key="1">
    <citation type="journal article" date="2013" name="Stand. Genomic Sci.">
        <title>Complete genome sequence of the halophilic bacterium Spirochaeta africana type strain (Z-7692(T)) from the alkaline Lake Magadi in the East African Rift.</title>
        <authorList>
            <person name="Liolos K."/>
            <person name="Abt B."/>
            <person name="Scheuner C."/>
            <person name="Teshima H."/>
            <person name="Held B."/>
            <person name="Lapidus A."/>
            <person name="Nolan M."/>
            <person name="Lucas S."/>
            <person name="Deshpande S."/>
            <person name="Cheng J.F."/>
            <person name="Tapia R."/>
            <person name="Goodwin L.A."/>
            <person name="Pitluck S."/>
            <person name="Pagani I."/>
            <person name="Ivanova N."/>
            <person name="Mavromatis K."/>
            <person name="Mikhailova N."/>
            <person name="Huntemann M."/>
            <person name="Pati A."/>
            <person name="Chen A."/>
            <person name="Palaniappan K."/>
            <person name="Land M."/>
            <person name="Rohde M."/>
            <person name="Tindall B.J."/>
            <person name="Detter J.C."/>
            <person name="Goker M."/>
            <person name="Bristow J."/>
            <person name="Eisen J.A."/>
            <person name="Markowitz V."/>
            <person name="Hugenholtz P."/>
            <person name="Woyke T."/>
            <person name="Klenk H.P."/>
            <person name="Kyrpides N.C."/>
        </authorList>
    </citation>
    <scope>NUCLEOTIDE SEQUENCE</scope>
    <source>
        <strain evidence="7">ATCC 700263 / DSM 8902 / Z-7692</strain>
    </source>
</reference>
<dbReference type="KEGG" id="sfc:Spiaf_0583"/>
<evidence type="ECO:0000256" key="1">
    <source>
        <dbReference type="ARBA" id="ARBA00010541"/>
    </source>
</evidence>
<dbReference type="eggNOG" id="COG0265">
    <property type="taxonomic scope" value="Bacteria"/>
</dbReference>
<dbReference type="SUPFAM" id="SSF50156">
    <property type="entry name" value="PDZ domain-like"/>
    <property type="match status" value="1"/>
</dbReference>